<dbReference type="GO" id="GO:0005737">
    <property type="term" value="C:cytoplasm"/>
    <property type="evidence" value="ECO:0007669"/>
    <property type="project" value="TreeGrafter"/>
</dbReference>
<dbReference type="InterPro" id="IPR016195">
    <property type="entry name" value="Pol/histidinol_Pase-like"/>
</dbReference>
<accession>A0A975AIA9</accession>
<dbReference type="SUPFAM" id="SSF89550">
    <property type="entry name" value="PHP domain-like"/>
    <property type="match status" value="1"/>
</dbReference>
<keyword evidence="11" id="KW-1185">Reference proteome</keyword>
<dbReference type="PANTHER" id="PTHR21039:SF0">
    <property type="entry name" value="HISTIDINOL-PHOSPHATASE"/>
    <property type="match status" value="1"/>
</dbReference>
<comment type="similarity">
    <text evidence="2 8">Belongs to the PHP hydrolase family. HisK subfamily.</text>
</comment>
<dbReference type="Proteomes" id="UP000663499">
    <property type="component" value="Chromosome"/>
</dbReference>
<evidence type="ECO:0000256" key="8">
    <source>
        <dbReference type="RuleBase" id="RU366003"/>
    </source>
</evidence>
<dbReference type="CDD" id="cd12110">
    <property type="entry name" value="PHP_HisPPase_Hisj_like"/>
    <property type="match status" value="1"/>
</dbReference>
<keyword evidence="5 8" id="KW-0378">Hydrolase</keyword>
<evidence type="ECO:0000256" key="3">
    <source>
        <dbReference type="ARBA" id="ARBA00013085"/>
    </source>
</evidence>
<dbReference type="GO" id="GO:0004401">
    <property type="term" value="F:histidinol-phosphatase activity"/>
    <property type="evidence" value="ECO:0007669"/>
    <property type="project" value="UniProtKB-UniRule"/>
</dbReference>
<dbReference type="GO" id="GO:0000105">
    <property type="term" value="P:L-histidine biosynthetic process"/>
    <property type="evidence" value="ECO:0007669"/>
    <property type="project" value="UniProtKB-UniRule"/>
</dbReference>
<evidence type="ECO:0000313" key="10">
    <source>
        <dbReference type="EMBL" id="QSX08335.1"/>
    </source>
</evidence>
<comment type="pathway">
    <text evidence="1 8">Amino-acid biosynthesis; L-histidine biosynthesis; L-histidine from 5-phospho-alpha-D-ribose 1-diphosphate: step 8/9.</text>
</comment>
<keyword evidence="6 8" id="KW-0368">Histidine biosynthesis</keyword>
<reference evidence="10" key="1">
    <citation type="submission" date="2021-03" db="EMBL/GenBank/DDBJ databases">
        <title>Alkalibacter marinus sp. nov., isolated from tidal flat sediment.</title>
        <authorList>
            <person name="Namirimu T."/>
            <person name="Yang J.-A."/>
            <person name="Yang S.-H."/>
            <person name="Kim Y.-J."/>
            <person name="Kwon K.K."/>
        </authorList>
    </citation>
    <scope>NUCLEOTIDE SEQUENCE</scope>
    <source>
        <strain evidence="10">ES005</strain>
    </source>
</reference>
<organism evidence="10 11">
    <name type="scientific">Alkalibacter rhizosphaerae</name>
    <dbReference type="NCBI Taxonomy" id="2815577"/>
    <lineage>
        <taxon>Bacteria</taxon>
        <taxon>Bacillati</taxon>
        <taxon>Bacillota</taxon>
        <taxon>Clostridia</taxon>
        <taxon>Eubacteriales</taxon>
        <taxon>Eubacteriaceae</taxon>
        <taxon>Alkalibacter</taxon>
    </lineage>
</organism>
<name>A0A975AIA9_9FIRM</name>
<dbReference type="Gene3D" id="3.20.20.140">
    <property type="entry name" value="Metal-dependent hydrolases"/>
    <property type="match status" value="1"/>
</dbReference>
<dbReference type="RefSeq" id="WP_207299677.1">
    <property type="nucleotide sequence ID" value="NZ_CP071444.1"/>
</dbReference>
<proteinExistence type="inferred from homology"/>
<dbReference type="PANTHER" id="PTHR21039">
    <property type="entry name" value="HISTIDINOL PHOSPHATASE-RELATED"/>
    <property type="match status" value="1"/>
</dbReference>
<sequence length="280" mass="33059">MISSNFHIHSTFCDGKNSLDEMAKAAIRSRLKAIAFTSHNPLEGEEHWTLSQDKVETYLKEIQHLQKVYEKQIDIYSGLEVDYLFDSGFNPLAKPYLKRLDCWIGSVHALARWENGKYWFVDEDEKNFHEGIQHFFSGEARKAVQRYYEIQMEMVEAGGLSFIGHMDLIKKNNRNHQYFCETDLWYRDLVEVFLKTVKRKDAIVEINTGGVRRYGKECFYPSVWILERIRDLEIRWTINGDSHDTGGIAYYFEETEALLRNKGMNGYWSFESGKWIQKKF</sequence>
<keyword evidence="4 8" id="KW-0028">Amino-acid biosynthesis</keyword>
<dbReference type="KEGG" id="alka:J0B03_11175"/>
<feature type="domain" description="PHP" evidence="9">
    <location>
        <begin position="6"/>
        <end position="208"/>
    </location>
</feature>
<evidence type="ECO:0000256" key="7">
    <source>
        <dbReference type="ARBA" id="ARBA00049158"/>
    </source>
</evidence>
<dbReference type="InterPro" id="IPR004013">
    <property type="entry name" value="PHP_dom"/>
</dbReference>
<evidence type="ECO:0000313" key="11">
    <source>
        <dbReference type="Proteomes" id="UP000663499"/>
    </source>
</evidence>
<dbReference type="NCBIfam" id="TIGR01856">
    <property type="entry name" value="hisJ_fam"/>
    <property type="match status" value="1"/>
</dbReference>
<comment type="catalytic activity">
    <reaction evidence="7 8">
        <text>L-histidinol phosphate + H2O = L-histidinol + phosphate</text>
        <dbReference type="Rhea" id="RHEA:14465"/>
        <dbReference type="ChEBI" id="CHEBI:15377"/>
        <dbReference type="ChEBI" id="CHEBI:43474"/>
        <dbReference type="ChEBI" id="CHEBI:57699"/>
        <dbReference type="ChEBI" id="CHEBI:57980"/>
        <dbReference type="EC" id="3.1.3.15"/>
    </reaction>
</comment>
<evidence type="ECO:0000256" key="2">
    <source>
        <dbReference type="ARBA" id="ARBA00009152"/>
    </source>
</evidence>
<evidence type="ECO:0000256" key="1">
    <source>
        <dbReference type="ARBA" id="ARBA00004970"/>
    </source>
</evidence>
<evidence type="ECO:0000256" key="4">
    <source>
        <dbReference type="ARBA" id="ARBA00022605"/>
    </source>
</evidence>
<evidence type="ECO:0000256" key="5">
    <source>
        <dbReference type="ARBA" id="ARBA00022801"/>
    </source>
</evidence>
<dbReference type="EC" id="3.1.3.15" evidence="3 8"/>
<dbReference type="Pfam" id="PF02811">
    <property type="entry name" value="PHP"/>
    <property type="match status" value="1"/>
</dbReference>
<protein>
    <recommendedName>
        <fullName evidence="3 8">Histidinol-phosphatase</fullName>
        <shortName evidence="8">HolPase</shortName>
        <ecNumber evidence="3 8">3.1.3.15</ecNumber>
    </recommendedName>
</protein>
<dbReference type="AlphaFoldDB" id="A0A975AIA9"/>
<dbReference type="EMBL" id="CP071444">
    <property type="protein sequence ID" value="QSX08335.1"/>
    <property type="molecule type" value="Genomic_DNA"/>
</dbReference>
<evidence type="ECO:0000259" key="9">
    <source>
        <dbReference type="Pfam" id="PF02811"/>
    </source>
</evidence>
<gene>
    <name evidence="10" type="ORF">J0B03_11175</name>
</gene>
<dbReference type="InterPro" id="IPR010140">
    <property type="entry name" value="Histidinol_P_phosphatase_HisJ"/>
</dbReference>
<evidence type="ECO:0000256" key="6">
    <source>
        <dbReference type="ARBA" id="ARBA00023102"/>
    </source>
</evidence>